<gene>
    <name evidence="1" type="ORF">LCGC14_1114140</name>
</gene>
<comment type="caution">
    <text evidence="1">The sequence shown here is derived from an EMBL/GenBank/DDBJ whole genome shotgun (WGS) entry which is preliminary data.</text>
</comment>
<dbReference type="AlphaFoldDB" id="A0A0F9PP10"/>
<organism evidence="1">
    <name type="scientific">marine sediment metagenome</name>
    <dbReference type="NCBI Taxonomy" id="412755"/>
    <lineage>
        <taxon>unclassified sequences</taxon>
        <taxon>metagenomes</taxon>
        <taxon>ecological metagenomes</taxon>
    </lineage>
</organism>
<dbReference type="EMBL" id="LAZR01005106">
    <property type="protein sequence ID" value="KKN02796.1"/>
    <property type="molecule type" value="Genomic_DNA"/>
</dbReference>
<evidence type="ECO:0000313" key="1">
    <source>
        <dbReference type="EMBL" id="KKN02796.1"/>
    </source>
</evidence>
<reference evidence="1" key="1">
    <citation type="journal article" date="2015" name="Nature">
        <title>Complex archaea that bridge the gap between prokaryotes and eukaryotes.</title>
        <authorList>
            <person name="Spang A."/>
            <person name="Saw J.H."/>
            <person name="Jorgensen S.L."/>
            <person name="Zaremba-Niedzwiedzka K."/>
            <person name="Martijn J."/>
            <person name="Lind A.E."/>
            <person name="van Eijk R."/>
            <person name="Schleper C."/>
            <person name="Guy L."/>
            <person name="Ettema T.J."/>
        </authorList>
    </citation>
    <scope>NUCLEOTIDE SEQUENCE</scope>
</reference>
<sequence>MLGYCWPPEPRRVLEKELIKRYHYNLINCGVENYSWDECWYDYRFSAFLNLYKVVSKWGNEYLPSDWWGTLENSFFTFEDLNCIELLENIE</sequence>
<proteinExistence type="predicted"/>
<protein>
    <submittedName>
        <fullName evidence="1">Uncharacterized protein</fullName>
    </submittedName>
</protein>
<accession>A0A0F9PP10</accession>
<name>A0A0F9PP10_9ZZZZ</name>